<organism evidence="21 22">
    <name type="scientific">Neodiprion lecontei</name>
    <name type="common">Redheaded pine sawfly</name>
    <dbReference type="NCBI Taxonomy" id="441921"/>
    <lineage>
        <taxon>Eukaryota</taxon>
        <taxon>Metazoa</taxon>
        <taxon>Ecdysozoa</taxon>
        <taxon>Arthropoda</taxon>
        <taxon>Hexapoda</taxon>
        <taxon>Insecta</taxon>
        <taxon>Pterygota</taxon>
        <taxon>Neoptera</taxon>
        <taxon>Endopterygota</taxon>
        <taxon>Hymenoptera</taxon>
        <taxon>Tenthredinoidea</taxon>
        <taxon>Diprionidae</taxon>
        <taxon>Diprioninae</taxon>
        <taxon>Neodiprion</taxon>
    </lineage>
</organism>
<evidence type="ECO:0000313" key="22">
    <source>
        <dbReference type="RefSeq" id="XP_015513521.1"/>
    </source>
</evidence>
<evidence type="ECO:0000313" key="23">
    <source>
        <dbReference type="RefSeq" id="XP_015513522.1"/>
    </source>
</evidence>
<dbReference type="InterPro" id="IPR029044">
    <property type="entry name" value="Nucleotide-diphossugar_trans"/>
</dbReference>
<feature type="site" description="Interaction with galactose moiety of substrate glycoprotein" evidence="18">
    <location>
        <position position="296"/>
    </location>
</feature>
<evidence type="ECO:0000256" key="1">
    <source>
        <dbReference type="ARBA" id="ARBA00001936"/>
    </source>
</evidence>
<sequence>MNSLQTLKYVFFSMTCLAAIAVIAVLMSEKIDDTKGTEHLSIFTDEVTTCYEDQPIRDDKGNISGNTNIPIIYFVTPTYPRREQIPELTRLGQTLMHVKDLHWIVADDNRECNPSLVKLLRKFGIPLTVMASPMAKRFWSDEKMKMPRGVANRRAALAWIRNNVKSGVLYFGDDDNTFDLELFDQIRYTKKVSMLPVGLIGDFGVSSPVVKKGKVIGFFDSWSADREFPIDMAGFAVSVEFLNKSPEATMPYKVGYEEDMFLKSLGLHVEDIEPVAENCTKILVWHTQTIQKPVANLRLKYEQSGTSLDKLLNELYTYGIASRNYEKGVKTYYTSGRIRTGV</sequence>
<evidence type="ECO:0000256" key="15">
    <source>
        <dbReference type="ARBA" id="ARBA00047979"/>
    </source>
</evidence>
<dbReference type="UniPathway" id="UPA00378"/>
<keyword evidence="9 20" id="KW-0735">Signal-anchor</keyword>
<evidence type="ECO:0000256" key="9">
    <source>
        <dbReference type="ARBA" id="ARBA00022968"/>
    </source>
</evidence>
<gene>
    <name evidence="22 23 24" type="primary">LOC107219715</name>
</gene>
<evidence type="ECO:0000256" key="13">
    <source>
        <dbReference type="ARBA" id="ARBA00023180"/>
    </source>
</evidence>
<evidence type="ECO:0000256" key="14">
    <source>
        <dbReference type="ARBA" id="ARBA00023211"/>
    </source>
</evidence>
<evidence type="ECO:0000256" key="18">
    <source>
        <dbReference type="PIRSR" id="PIRSR605027-4"/>
    </source>
</evidence>
<keyword evidence="12 20" id="KW-0472">Membrane</keyword>
<dbReference type="CDD" id="cd00218">
    <property type="entry name" value="GlcAT-I"/>
    <property type="match status" value="1"/>
</dbReference>
<dbReference type="RefSeq" id="XP_046595643.1">
    <property type="nucleotide sequence ID" value="XM_046739687.1"/>
</dbReference>
<proteinExistence type="inferred from homology"/>
<evidence type="ECO:0000256" key="20">
    <source>
        <dbReference type="RuleBase" id="RU363127"/>
    </source>
</evidence>
<evidence type="ECO:0000256" key="7">
    <source>
        <dbReference type="ARBA" id="ARBA00022692"/>
    </source>
</evidence>
<dbReference type="Pfam" id="PF03360">
    <property type="entry name" value="Glyco_transf_43"/>
    <property type="match status" value="1"/>
</dbReference>
<comment type="catalytic activity">
    <reaction evidence="15 20">
        <text>3-O-(beta-D-galactosyl-(1-&gt;3)-beta-D-galactosyl-(1-&gt;4)-beta-D-xylosyl)-L-seryl-[protein] + UDP-alpha-D-glucuronate = 3-O-(beta-D-GlcA-(1-&gt;3)-beta-D-Gal-(1-&gt;3)-beta-D-Gal-(1-&gt;4)-beta-D-Xyl)-L-seryl-[protein] + UDP + H(+)</text>
        <dbReference type="Rhea" id="RHEA:24168"/>
        <dbReference type="Rhea" id="RHEA-COMP:12571"/>
        <dbReference type="Rhea" id="RHEA-COMP:12573"/>
        <dbReference type="ChEBI" id="CHEBI:15378"/>
        <dbReference type="ChEBI" id="CHEBI:58052"/>
        <dbReference type="ChEBI" id="CHEBI:58223"/>
        <dbReference type="ChEBI" id="CHEBI:132090"/>
        <dbReference type="ChEBI" id="CHEBI:132093"/>
        <dbReference type="EC" id="2.4.1.135"/>
    </reaction>
</comment>
<dbReference type="KEGG" id="nlo:107219715"/>
<dbReference type="Proteomes" id="UP000829291">
    <property type="component" value="Chromosome 5"/>
</dbReference>
<evidence type="ECO:0000256" key="16">
    <source>
        <dbReference type="PIRSR" id="PIRSR605027-1"/>
    </source>
</evidence>
<keyword evidence="13 19" id="KW-0325">Glycoprotein</keyword>
<evidence type="ECO:0000256" key="11">
    <source>
        <dbReference type="ARBA" id="ARBA00023034"/>
    </source>
</evidence>
<feature type="transmembrane region" description="Helical" evidence="20">
    <location>
        <begin position="6"/>
        <end position="27"/>
    </location>
</feature>
<keyword evidence="7 20" id="KW-0812">Transmembrane</keyword>
<name>A0A6J0BGF1_NEOLC</name>
<evidence type="ECO:0000256" key="4">
    <source>
        <dbReference type="ARBA" id="ARBA00007706"/>
    </source>
</evidence>
<keyword evidence="10 20" id="KW-1133">Transmembrane helix</keyword>
<evidence type="ECO:0000256" key="3">
    <source>
        <dbReference type="ARBA" id="ARBA00004922"/>
    </source>
</evidence>
<protein>
    <recommendedName>
        <fullName evidence="5 20">Galactosylgalactosylxylosylprotein 3-beta-glucuronosyltransferase</fullName>
        <ecNumber evidence="5 20">2.4.1.135</ecNumber>
    </recommendedName>
</protein>
<evidence type="ECO:0000256" key="17">
    <source>
        <dbReference type="PIRSR" id="PIRSR605027-3"/>
    </source>
</evidence>
<comment type="pathway">
    <text evidence="3 20">Protein modification; protein glycosylation.</text>
</comment>
<dbReference type="EC" id="2.4.1.135" evidence="5 20"/>
<accession>A0A6J0BGF1</accession>
<evidence type="ECO:0000256" key="10">
    <source>
        <dbReference type="ARBA" id="ARBA00022989"/>
    </source>
</evidence>
<dbReference type="GO" id="GO:0005975">
    <property type="term" value="P:carbohydrate metabolic process"/>
    <property type="evidence" value="ECO:0007669"/>
    <property type="project" value="TreeGrafter"/>
</dbReference>
<dbReference type="PANTHER" id="PTHR10896">
    <property type="entry name" value="GALACTOSYLGALACTOSYLXYLOSYLPROTEIN 3-BETA-GLUCURONOSYLTRANSFERASE BETA-1,3-GLUCURONYLTRANSFERASE"/>
    <property type="match status" value="1"/>
</dbReference>
<evidence type="ECO:0000256" key="19">
    <source>
        <dbReference type="PIRSR" id="PIRSR605027-6"/>
    </source>
</evidence>
<feature type="binding site" evidence="17">
    <location>
        <position position="175"/>
    </location>
    <ligand>
        <name>Mn(2+)</name>
        <dbReference type="ChEBI" id="CHEBI:29035"/>
    </ligand>
</feature>
<dbReference type="RefSeq" id="XP_015513522.1">
    <property type="nucleotide sequence ID" value="XM_015658036.1"/>
</dbReference>
<dbReference type="Gene3D" id="3.90.550.10">
    <property type="entry name" value="Spore Coat Polysaccharide Biosynthesis Protein SpsA, Chain A"/>
    <property type="match status" value="1"/>
</dbReference>
<dbReference type="GO" id="GO:0015018">
    <property type="term" value="F:galactosylgalactosylxylosylprotein 3-beta-glucuronosyltransferase activity"/>
    <property type="evidence" value="ECO:0007669"/>
    <property type="project" value="UniProtKB-UniRule"/>
</dbReference>
<keyword evidence="14 17" id="KW-0464">Manganese</keyword>
<keyword evidence="21" id="KW-1185">Reference proteome</keyword>
<evidence type="ECO:0000313" key="24">
    <source>
        <dbReference type="RefSeq" id="XP_046595643.1"/>
    </source>
</evidence>
<feature type="glycosylation site" description="N-linked (GlcNAc...) asparagine" evidence="19">
    <location>
        <position position="278"/>
    </location>
</feature>
<evidence type="ECO:0000256" key="12">
    <source>
        <dbReference type="ARBA" id="ARBA00023136"/>
    </source>
</evidence>
<evidence type="ECO:0000256" key="8">
    <source>
        <dbReference type="ARBA" id="ARBA00022723"/>
    </source>
</evidence>
<evidence type="ECO:0000313" key="21">
    <source>
        <dbReference type="Proteomes" id="UP000829291"/>
    </source>
</evidence>
<reference evidence="22 23" key="1">
    <citation type="submission" date="2025-04" db="UniProtKB">
        <authorList>
            <consortium name="RefSeq"/>
        </authorList>
    </citation>
    <scope>IDENTIFICATION</scope>
    <source>
        <tissue evidence="24">Thorax and Abdomen</tissue>
        <tissue evidence="22 23">Whole body</tissue>
    </source>
</reference>
<evidence type="ECO:0000256" key="5">
    <source>
        <dbReference type="ARBA" id="ARBA00012641"/>
    </source>
</evidence>
<comment type="similarity">
    <text evidence="4 20">Belongs to the glycosyltransferase 43 family.</text>
</comment>
<keyword evidence="6 20" id="KW-0808">Transferase</keyword>
<keyword evidence="11 20" id="KW-0333">Golgi apparatus</keyword>
<dbReference type="GO" id="GO:0000139">
    <property type="term" value="C:Golgi membrane"/>
    <property type="evidence" value="ECO:0007669"/>
    <property type="project" value="UniProtKB-SubCell"/>
</dbReference>
<dbReference type="GO" id="GO:0046872">
    <property type="term" value="F:metal ion binding"/>
    <property type="evidence" value="ECO:0007669"/>
    <property type="project" value="UniProtKB-KW"/>
</dbReference>
<keyword evidence="8 17" id="KW-0479">Metal-binding</keyword>
<dbReference type="OrthoDB" id="675023at2759"/>
<dbReference type="GO" id="GO:0050650">
    <property type="term" value="P:chondroitin sulfate proteoglycan biosynthetic process"/>
    <property type="evidence" value="ECO:0007669"/>
    <property type="project" value="TreeGrafter"/>
</dbReference>
<comment type="subcellular location">
    <subcellularLocation>
        <location evidence="2 20">Golgi apparatus membrane</location>
        <topology evidence="2 20">Single-pass type II membrane protein</topology>
    </subcellularLocation>
</comment>
<dbReference type="RefSeq" id="XP_015513521.1">
    <property type="nucleotide sequence ID" value="XM_015658035.1"/>
</dbReference>
<dbReference type="AlphaFoldDB" id="A0A6J0BGF1"/>
<evidence type="ECO:0000256" key="2">
    <source>
        <dbReference type="ARBA" id="ARBA00004323"/>
    </source>
</evidence>
<dbReference type="PANTHER" id="PTHR10896:SF51">
    <property type="entry name" value="GALACTOSYLGALACTOSYLXYLOSYLPROTEIN 3-BETA-GLUCURONOSYLTRANSFERASE S"/>
    <property type="match status" value="1"/>
</dbReference>
<dbReference type="GeneID" id="107219715"/>
<dbReference type="InterPro" id="IPR005027">
    <property type="entry name" value="Glyco_trans_43"/>
</dbReference>
<dbReference type="FunFam" id="3.90.550.10:FF:000044">
    <property type="entry name" value="Galactosylgalactosylxylosylprotein 3-beta-glucuronosyltransferase"/>
    <property type="match status" value="1"/>
</dbReference>
<evidence type="ECO:0000256" key="6">
    <source>
        <dbReference type="ARBA" id="ARBA00022679"/>
    </source>
</evidence>
<feature type="active site" description="Proton donor/acceptor" evidence="16">
    <location>
        <position position="258"/>
    </location>
</feature>
<comment type="cofactor">
    <cofactor evidence="1 17 20">
        <name>Mn(2+)</name>
        <dbReference type="ChEBI" id="CHEBI:29035"/>
    </cofactor>
</comment>
<dbReference type="SUPFAM" id="SSF53448">
    <property type="entry name" value="Nucleotide-diphospho-sugar transferases"/>
    <property type="match status" value="1"/>
</dbReference>